<dbReference type="AlphaFoldDB" id="A0A516R106"/>
<dbReference type="Gene3D" id="3.40.630.30">
    <property type="match status" value="1"/>
</dbReference>
<dbReference type="InterPro" id="IPR053144">
    <property type="entry name" value="Acetyltransferase_Butenolide"/>
</dbReference>
<accession>A0A516R106</accession>
<reference evidence="2 3" key="1">
    <citation type="journal article" date="2019" name="J. Ind. Microbiol. Biotechnol.">
        <title>The complete genomic sequence of Streptomyces spectabilis NRRL-2792 and identification of secondary metabolite biosynthetic gene clusters.</title>
        <authorList>
            <person name="Sinha A."/>
            <person name="Phillips-Salemka S."/>
            <person name="Niraula T.A."/>
            <person name="Short K.A."/>
            <person name="Niraula N.P."/>
        </authorList>
    </citation>
    <scope>NUCLEOTIDE SEQUENCE [LARGE SCALE GENOMIC DNA]</scope>
    <source>
        <strain evidence="2 3">NRRL 2792</strain>
    </source>
</reference>
<dbReference type="PANTHER" id="PTHR43233">
    <property type="entry name" value="FAMILY N-ACETYLTRANSFERASE, PUTATIVE (AFU_ORTHOLOGUE AFUA_6G03350)-RELATED"/>
    <property type="match status" value="1"/>
</dbReference>
<keyword evidence="2" id="KW-0808">Transferase</keyword>
<dbReference type="Pfam" id="PF13673">
    <property type="entry name" value="Acetyltransf_10"/>
    <property type="match status" value="1"/>
</dbReference>
<dbReference type="InterPro" id="IPR000182">
    <property type="entry name" value="GNAT_dom"/>
</dbReference>
<dbReference type="Proteomes" id="UP000316806">
    <property type="component" value="Chromosome"/>
</dbReference>
<dbReference type="InterPro" id="IPR016181">
    <property type="entry name" value="Acyl_CoA_acyltransferase"/>
</dbReference>
<proteinExistence type="predicted"/>
<feature type="domain" description="N-acetyltransferase" evidence="1">
    <location>
        <begin position="4"/>
        <end position="157"/>
    </location>
</feature>
<evidence type="ECO:0000313" key="3">
    <source>
        <dbReference type="Proteomes" id="UP000316806"/>
    </source>
</evidence>
<gene>
    <name evidence="2" type="ORF">FH965_01100</name>
</gene>
<dbReference type="CDD" id="cd04301">
    <property type="entry name" value="NAT_SF"/>
    <property type="match status" value="1"/>
</dbReference>
<dbReference type="EMBL" id="CP040916">
    <property type="protein sequence ID" value="QDQ09332.1"/>
    <property type="molecule type" value="Genomic_DNA"/>
</dbReference>
<sequence length="162" mass="17451">MQATTIRRAVAQDAEPLTALVQSSSAYRGRYAPMISGYRVTADYIARHEAFAAVGRAADPASGPAMDAAAHLLGFYALILDPPELDLMFVADAAQGLGVGRLLVEHMKDRAAEAGVTDVRVVSHPPAERFYRRLGAEPVGTVAPLPPKVTWERPELRFAIAR</sequence>
<dbReference type="GO" id="GO:0016747">
    <property type="term" value="F:acyltransferase activity, transferring groups other than amino-acyl groups"/>
    <property type="evidence" value="ECO:0007669"/>
    <property type="project" value="InterPro"/>
</dbReference>
<name>A0A516R106_STRST</name>
<protein>
    <submittedName>
        <fullName evidence="2">GNAT family N-acetyltransferase</fullName>
    </submittedName>
</protein>
<dbReference type="RefSeq" id="WP_144000911.1">
    <property type="nucleotide sequence ID" value="NZ_CP040916.1"/>
</dbReference>
<evidence type="ECO:0000313" key="2">
    <source>
        <dbReference type="EMBL" id="QDQ09332.1"/>
    </source>
</evidence>
<dbReference type="PROSITE" id="PS51186">
    <property type="entry name" value="GNAT"/>
    <property type="match status" value="1"/>
</dbReference>
<dbReference type="PANTHER" id="PTHR43233:SF1">
    <property type="entry name" value="FAMILY N-ACETYLTRANSFERASE, PUTATIVE (AFU_ORTHOLOGUE AFUA_6G03350)-RELATED"/>
    <property type="match status" value="1"/>
</dbReference>
<evidence type="ECO:0000259" key="1">
    <source>
        <dbReference type="PROSITE" id="PS51186"/>
    </source>
</evidence>
<organism evidence="2 3">
    <name type="scientific">Streptomyces spectabilis</name>
    <dbReference type="NCBI Taxonomy" id="68270"/>
    <lineage>
        <taxon>Bacteria</taxon>
        <taxon>Bacillati</taxon>
        <taxon>Actinomycetota</taxon>
        <taxon>Actinomycetes</taxon>
        <taxon>Kitasatosporales</taxon>
        <taxon>Streptomycetaceae</taxon>
        <taxon>Streptomyces</taxon>
    </lineage>
</organism>
<dbReference type="SUPFAM" id="SSF55729">
    <property type="entry name" value="Acyl-CoA N-acyltransferases (Nat)"/>
    <property type="match status" value="1"/>
</dbReference>